<dbReference type="GO" id="GO:0006888">
    <property type="term" value="P:endoplasmic reticulum to Golgi vesicle-mediated transport"/>
    <property type="evidence" value="ECO:0007669"/>
    <property type="project" value="TreeGrafter"/>
</dbReference>
<evidence type="ECO:0000256" key="6">
    <source>
        <dbReference type="ARBA" id="ARBA00023136"/>
    </source>
</evidence>
<keyword evidence="5 9" id="KW-1133">Transmembrane helix</keyword>
<dbReference type="PANTHER" id="PTHR10984">
    <property type="entry name" value="ENDOPLASMIC RETICULUM-GOLGI INTERMEDIATE COMPARTMENT PROTEIN"/>
    <property type="match status" value="1"/>
</dbReference>
<name>A0A1Q3FDV6_CULTA</name>
<evidence type="ECO:0000259" key="11">
    <source>
        <dbReference type="Pfam" id="PF13850"/>
    </source>
</evidence>
<dbReference type="GO" id="GO:0000139">
    <property type="term" value="C:Golgi membrane"/>
    <property type="evidence" value="ECO:0007669"/>
    <property type="project" value="TreeGrafter"/>
</dbReference>
<dbReference type="GO" id="GO:0033116">
    <property type="term" value="C:endoplasmic reticulum-Golgi intermediate compartment membrane"/>
    <property type="evidence" value="ECO:0007669"/>
    <property type="project" value="UniProtKB-SubCell"/>
</dbReference>
<keyword evidence="4 9" id="KW-0812">Transmembrane</keyword>
<dbReference type="Pfam" id="PF07970">
    <property type="entry name" value="COPIIcoated_ERV"/>
    <property type="match status" value="1"/>
</dbReference>
<evidence type="ECO:0000256" key="8">
    <source>
        <dbReference type="SAM" id="MobiDB-lite"/>
    </source>
</evidence>
<evidence type="ECO:0000256" key="4">
    <source>
        <dbReference type="ARBA" id="ARBA00022692"/>
    </source>
</evidence>
<sequence length="392" mass="43594">MRLIDSFRCLDAYPKIDKEFSIKTVGGAALTTISSTIIVFLIYSEFVAYLTPTIEDELFVDSTRGQKLRINLDFVVPRVSCDYVSLDAQDATGEQHLHIDHNIYKRRLDLKGNPIEAPKKEDIQAPKPRKDATEAPAVNSSTTTANPCGSCYGAQKNSSHCCNTCQDVIDAYRDKQWNPTLEEFEQCKTEVAIGKLSLEAKAFNEGCQIYGYMEVNRVGGSFHIAPGKSFSISHIHVHDVQPFSSSRFNMSHRINTLSFGEEFGYGQTSPLDGTEVIAEEGAMMFQYYIKIVPTEFVPLSGPKLHTNQFSVTTHRKSVSLMSGESGMPGIFVNYELSPLMVKFTEKRSSFSHFATNLCAIIGGIFTVSGIIDTLLFTSIHALKRKIELGKFS</sequence>
<dbReference type="GO" id="GO:0006890">
    <property type="term" value="P:retrograde vesicle-mediated transport, Golgi to endoplasmic reticulum"/>
    <property type="evidence" value="ECO:0007669"/>
    <property type="project" value="TreeGrafter"/>
</dbReference>
<comment type="subcellular location">
    <subcellularLocation>
        <location evidence="2">Endoplasmic reticulum-Golgi intermediate compartment membrane</location>
        <topology evidence="2">Multi-pass membrane protein</topology>
    </subcellularLocation>
    <subcellularLocation>
        <location evidence="1">Golgi apparatus</location>
        <location evidence="1">cis-Golgi network membrane</location>
        <topology evidence="1">Multi-pass membrane protein</topology>
    </subcellularLocation>
</comment>
<dbReference type="InterPro" id="IPR012936">
    <property type="entry name" value="Erv_C"/>
</dbReference>
<evidence type="ECO:0000256" key="7">
    <source>
        <dbReference type="ARBA" id="ARBA00040493"/>
    </source>
</evidence>
<comment type="similarity">
    <text evidence="3">Belongs to the ERGIC family.</text>
</comment>
<dbReference type="InterPro" id="IPR039542">
    <property type="entry name" value="Erv_N"/>
</dbReference>
<evidence type="ECO:0000313" key="12">
    <source>
        <dbReference type="EMBL" id="JAV25699.1"/>
    </source>
</evidence>
<feature type="compositionally biased region" description="Basic and acidic residues" evidence="8">
    <location>
        <begin position="117"/>
        <end position="133"/>
    </location>
</feature>
<evidence type="ECO:0000259" key="10">
    <source>
        <dbReference type="Pfam" id="PF07970"/>
    </source>
</evidence>
<proteinExistence type="inferred from homology"/>
<protein>
    <recommendedName>
        <fullName evidence="7">Endoplasmic reticulum-Golgi intermediate compartment protein 3</fullName>
    </recommendedName>
</protein>
<dbReference type="InterPro" id="IPR045888">
    <property type="entry name" value="Erv"/>
</dbReference>
<dbReference type="Pfam" id="PF13850">
    <property type="entry name" value="ERGIC_N"/>
    <property type="match status" value="1"/>
</dbReference>
<accession>A0A1Q3FDV6</accession>
<organism evidence="12">
    <name type="scientific">Culex tarsalis</name>
    <name type="common">Encephalitis mosquito</name>
    <dbReference type="NCBI Taxonomy" id="7177"/>
    <lineage>
        <taxon>Eukaryota</taxon>
        <taxon>Metazoa</taxon>
        <taxon>Ecdysozoa</taxon>
        <taxon>Arthropoda</taxon>
        <taxon>Hexapoda</taxon>
        <taxon>Insecta</taxon>
        <taxon>Pterygota</taxon>
        <taxon>Neoptera</taxon>
        <taxon>Endopterygota</taxon>
        <taxon>Diptera</taxon>
        <taxon>Nematocera</taxon>
        <taxon>Culicoidea</taxon>
        <taxon>Culicidae</taxon>
        <taxon>Culicinae</taxon>
        <taxon>Culicini</taxon>
        <taxon>Culex</taxon>
        <taxon>Culex</taxon>
    </lineage>
</organism>
<evidence type="ECO:0000256" key="2">
    <source>
        <dbReference type="ARBA" id="ARBA00004457"/>
    </source>
</evidence>
<dbReference type="GO" id="GO:0005789">
    <property type="term" value="C:endoplasmic reticulum membrane"/>
    <property type="evidence" value="ECO:0007669"/>
    <property type="project" value="TreeGrafter"/>
</dbReference>
<feature type="domain" description="Endoplasmic reticulum vesicle transporter N-terminal" evidence="11">
    <location>
        <begin position="8"/>
        <end position="96"/>
    </location>
</feature>
<keyword evidence="6 9" id="KW-0472">Membrane</keyword>
<dbReference type="EMBL" id="GFDL01009346">
    <property type="protein sequence ID" value="JAV25699.1"/>
    <property type="molecule type" value="Transcribed_RNA"/>
</dbReference>
<evidence type="ECO:0000256" key="9">
    <source>
        <dbReference type="SAM" id="Phobius"/>
    </source>
</evidence>
<dbReference type="PANTHER" id="PTHR10984:SF25">
    <property type="entry name" value="ENDOPLASMIC RETICULUM-GOLGI INTERMEDIATE COMPARTMENT PROTEIN 3"/>
    <property type="match status" value="1"/>
</dbReference>
<dbReference type="GO" id="GO:0030134">
    <property type="term" value="C:COPII-coated ER to Golgi transport vesicle"/>
    <property type="evidence" value="ECO:0007669"/>
    <property type="project" value="TreeGrafter"/>
</dbReference>
<evidence type="ECO:0000256" key="5">
    <source>
        <dbReference type="ARBA" id="ARBA00022989"/>
    </source>
</evidence>
<reference evidence="12" key="1">
    <citation type="submission" date="2017-01" db="EMBL/GenBank/DDBJ databases">
        <title>A deep insight into the sialotranscriptome of adult male and female Cluex tarsalis mosquitoes.</title>
        <authorList>
            <person name="Ribeiro J.M."/>
            <person name="Moreira F."/>
            <person name="Bernard K.A."/>
            <person name="Calvo E."/>
        </authorList>
    </citation>
    <scope>NUCLEOTIDE SEQUENCE</scope>
    <source>
        <strain evidence="12">Kern County</strain>
        <tissue evidence="12">Salivary glands</tissue>
    </source>
</reference>
<evidence type="ECO:0000256" key="3">
    <source>
        <dbReference type="ARBA" id="ARBA00005648"/>
    </source>
</evidence>
<dbReference type="AlphaFoldDB" id="A0A1Q3FDV6"/>
<evidence type="ECO:0000256" key="1">
    <source>
        <dbReference type="ARBA" id="ARBA00004257"/>
    </source>
</evidence>
<feature type="transmembrane region" description="Helical" evidence="9">
    <location>
        <begin position="20"/>
        <end position="43"/>
    </location>
</feature>
<feature type="region of interest" description="Disordered" evidence="8">
    <location>
        <begin position="116"/>
        <end position="139"/>
    </location>
</feature>
<feature type="transmembrane region" description="Helical" evidence="9">
    <location>
        <begin position="353"/>
        <end position="376"/>
    </location>
</feature>
<feature type="domain" description="Endoplasmic reticulum vesicle transporter C-terminal" evidence="10">
    <location>
        <begin position="151"/>
        <end position="372"/>
    </location>
</feature>